<evidence type="ECO:0000256" key="7">
    <source>
        <dbReference type="ARBA" id="ARBA00023065"/>
    </source>
</evidence>
<dbReference type="PANTHER" id="PTHR42781:SF4">
    <property type="entry name" value="SPERMIDINE_PUTRESCINE IMPORT ATP-BINDING PROTEIN POTA"/>
    <property type="match status" value="1"/>
</dbReference>
<organism evidence="9 10">
    <name type="scientific">Bradymonas sediminis</name>
    <dbReference type="NCBI Taxonomy" id="1548548"/>
    <lineage>
        <taxon>Bacteria</taxon>
        <taxon>Deltaproteobacteria</taxon>
        <taxon>Bradymonadales</taxon>
        <taxon>Bradymonadaceae</taxon>
        <taxon>Bradymonas</taxon>
    </lineage>
</organism>
<dbReference type="GO" id="GO:0016887">
    <property type="term" value="F:ATP hydrolysis activity"/>
    <property type="evidence" value="ECO:0007669"/>
    <property type="project" value="InterPro"/>
</dbReference>
<evidence type="ECO:0000256" key="4">
    <source>
        <dbReference type="ARBA" id="ARBA00022741"/>
    </source>
</evidence>
<dbReference type="CDD" id="cd03259">
    <property type="entry name" value="ABC_Carb_Solutes_like"/>
    <property type="match status" value="1"/>
</dbReference>
<dbReference type="RefSeq" id="WP_111332635.1">
    <property type="nucleotide sequence ID" value="NZ_CP030032.1"/>
</dbReference>
<keyword evidence="7" id="KW-0406">Ion transport</keyword>
<dbReference type="SUPFAM" id="SSF52540">
    <property type="entry name" value="P-loop containing nucleoside triphosphate hydrolases"/>
    <property type="match status" value="1"/>
</dbReference>
<dbReference type="InterPro" id="IPR017871">
    <property type="entry name" value="ABC_transporter-like_CS"/>
</dbReference>
<dbReference type="OrthoDB" id="9809450at2"/>
<keyword evidence="10" id="KW-1185">Reference proteome</keyword>
<name>A0A2Z4FI53_9DELT</name>
<keyword evidence="4" id="KW-0547">Nucleotide-binding</keyword>
<dbReference type="KEGG" id="bsed:DN745_04780"/>
<keyword evidence="8" id="KW-0472">Membrane</keyword>
<dbReference type="Pfam" id="PF00005">
    <property type="entry name" value="ABC_tran"/>
    <property type="match status" value="1"/>
</dbReference>
<dbReference type="InterPro" id="IPR003439">
    <property type="entry name" value="ABC_transporter-like_ATP-bd"/>
</dbReference>
<dbReference type="InterPro" id="IPR015853">
    <property type="entry name" value="ABC_transpr_FbpC"/>
</dbReference>
<evidence type="ECO:0000256" key="8">
    <source>
        <dbReference type="ARBA" id="ARBA00023136"/>
    </source>
</evidence>
<evidence type="ECO:0000256" key="3">
    <source>
        <dbReference type="ARBA" id="ARBA00022496"/>
    </source>
</evidence>
<evidence type="ECO:0000256" key="5">
    <source>
        <dbReference type="ARBA" id="ARBA00022840"/>
    </source>
</evidence>
<dbReference type="InterPro" id="IPR050093">
    <property type="entry name" value="ABC_SmlMolc_Importer"/>
</dbReference>
<keyword evidence="3" id="KW-0410">Iron transport</keyword>
<dbReference type="InterPro" id="IPR027417">
    <property type="entry name" value="P-loop_NTPase"/>
</dbReference>
<evidence type="ECO:0000256" key="6">
    <source>
        <dbReference type="ARBA" id="ARBA00023004"/>
    </source>
</evidence>
<dbReference type="GO" id="GO:0015408">
    <property type="term" value="F:ABC-type ferric iron transporter activity"/>
    <property type="evidence" value="ECO:0007669"/>
    <property type="project" value="InterPro"/>
</dbReference>
<protein>
    <submittedName>
        <fullName evidence="9">ABC transporter ATP-binding protein</fullName>
    </submittedName>
</protein>
<dbReference type="GO" id="GO:0016020">
    <property type="term" value="C:membrane"/>
    <property type="evidence" value="ECO:0007669"/>
    <property type="project" value="InterPro"/>
</dbReference>
<evidence type="ECO:0000313" key="9">
    <source>
        <dbReference type="EMBL" id="AWV88687.1"/>
    </source>
</evidence>
<gene>
    <name evidence="9" type="ORF">DN745_04780</name>
</gene>
<dbReference type="PROSITE" id="PS00211">
    <property type="entry name" value="ABC_TRANSPORTER_1"/>
    <property type="match status" value="1"/>
</dbReference>
<dbReference type="SMART" id="SM00382">
    <property type="entry name" value="AAA"/>
    <property type="match status" value="1"/>
</dbReference>
<dbReference type="SUPFAM" id="SSF50331">
    <property type="entry name" value="MOP-like"/>
    <property type="match status" value="1"/>
</dbReference>
<evidence type="ECO:0000256" key="1">
    <source>
        <dbReference type="ARBA" id="ARBA00022448"/>
    </source>
</evidence>
<accession>A0A2Z4FI53</accession>
<dbReference type="AlphaFoldDB" id="A0A2Z4FI53"/>
<dbReference type="GO" id="GO:0005524">
    <property type="term" value="F:ATP binding"/>
    <property type="evidence" value="ECO:0007669"/>
    <property type="project" value="UniProtKB-KW"/>
</dbReference>
<evidence type="ECO:0000256" key="2">
    <source>
        <dbReference type="ARBA" id="ARBA00022475"/>
    </source>
</evidence>
<dbReference type="InterPro" id="IPR003593">
    <property type="entry name" value="AAA+_ATPase"/>
</dbReference>
<dbReference type="PANTHER" id="PTHR42781">
    <property type="entry name" value="SPERMIDINE/PUTRESCINE IMPORT ATP-BINDING PROTEIN POTA"/>
    <property type="match status" value="1"/>
</dbReference>
<dbReference type="Gene3D" id="3.40.50.300">
    <property type="entry name" value="P-loop containing nucleotide triphosphate hydrolases"/>
    <property type="match status" value="1"/>
</dbReference>
<sequence length="336" mass="36424">MAQVELEDVQIAYEDHIAVDGVSLSLEVGEVHVLLGQSGSGKSTILRALAGFERVRKGELRIGGRTVDGDVFAAPEDRPVGLVFQDYALFPHMSVGQNVAFGVGRGAPIIDELLELIGLAHRRDAMPGELSGGEQQRVALARALAREPEVLLFDEPFSNLDPELRADLRRQTFELVRDRGLTTLLVTHSAEEAMDVADRISVLRSGKLLQTGMARTLYQQPSTIEVASGLGPANVLEAEVSAGVVRCALGEVELGRVSGDPRGEGILVIRPEDIVVARGSGAVRIVRERFLGDRVFREIAVGGRVLMSSRPAWEPDAQDRAIQVRRAHWIPLNRGA</sequence>
<dbReference type="Proteomes" id="UP000249799">
    <property type="component" value="Chromosome"/>
</dbReference>
<keyword evidence="2" id="KW-1003">Cell membrane</keyword>
<dbReference type="InterPro" id="IPR008995">
    <property type="entry name" value="Mo/tungstate-bd_C_term_dom"/>
</dbReference>
<proteinExistence type="predicted"/>
<dbReference type="EMBL" id="CP030032">
    <property type="protein sequence ID" value="AWV88687.1"/>
    <property type="molecule type" value="Genomic_DNA"/>
</dbReference>
<reference evidence="9 10" key="1">
    <citation type="submission" date="2018-06" db="EMBL/GenBank/DDBJ databases">
        <title>Lujinxingia sediminis gen. nov. sp. nov., a new facultative anaerobic member of the class Deltaproteobacteria, and proposal of Lujinxingaceae fam. nov.</title>
        <authorList>
            <person name="Guo L.-Y."/>
            <person name="Li C.-M."/>
            <person name="Wang S."/>
            <person name="Du Z.-J."/>
        </authorList>
    </citation>
    <scope>NUCLEOTIDE SEQUENCE [LARGE SCALE GENOMIC DNA]</scope>
    <source>
        <strain evidence="9 10">FA350</strain>
    </source>
</reference>
<dbReference type="PROSITE" id="PS50893">
    <property type="entry name" value="ABC_TRANSPORTER_2"/>
    <property type="match status" value="1"/>
</dbReference>
<keyword evidence="5 9" id="KW-0067">ATP-binding</keyword>
<keyword evidence="1" id="KW-0813">Transport</keyword>
<keyword evidence="6" id="KW-0408">Iron</keyword>
<evidence type="ECO:0000313" key="10">
    <source>
        <dbReference type="Proteomes" id="UP000249799"/>
    </source>
</evidence>